<feature type="signal peptide" evidence="2">
    <location>
        <begin position="1"/>
        <end position="21"/>
    </location>
</feature>
<name>M0ZTM8_SOLTU</name>
<protein>
    <submittedName>
        <fullName evidence="3">Osmotin</fullName>
    </submittedName>
</protein>
<evidence type="ECO:0000256" key="1">
    <source>
        <dbReference type="SAM" id="MobiDB-lite"/>
    </source>
</evidence>
<dbReference type="SUPFAM" id="SSF49870">
    <property type="entry name" value="Osmotin, thaumatin-like protein"/>
    <property type="match status" value="1"/>
</dbReference>
<dbReference type="InParanoid" id="M0ZTM8"/>
<evidence type="ECO:0000256" key="2">
    <source>
        <dbReference type="SAM" id="SignalP"/>
    </source>
</evidence>
<accession>M0ZTM8</accession>
<dbReference type="SMART" id="SM00205">
    <property type="entry name" value="THN"/>
    <property type="match status" value="1"/>
</dbReference>
<dbReference type="Proteomes" id="UP000011115">
    <property type="component" value="Unassembled WGS sequence"/>
</dbReference>
<dbReference type="AlphaFoldDB" id="M0ZTM8"/>
<dbReference type="Pfam" id="PF00314">
    <property type="entry name" value="Thaumatin"/>
    <property type="match status" value="1"/>
</dbReference>
<feature type="chain" id="PRO_5004011077" evidence="2">
    <location>
        <begin position="22"/>
        <end position="182"/>
    </location>
</feature>
<dbReference type="GO" id="GO:0006952">
    <property type="term" value="P:defense response"/>
    <property type="evidence" value="ECO:0000318"/>
    <property type="project" value="GO_Central"/>
</dbReference>
<dbReference type="eggNOG" id="ENOG502QV4N">
    <property type="taxonomic scope" value="Eukaryota"/>
</dbReference>
<evidence type="ECO:0000313" key="4">
    <source>
        <dbReference type="Proteomes" id="UP000011115"/>
    </source>
</evidence>
<reference evidence="3" key="2">
    <citation type="submission" date="2015-06" db="UniProtKB">
        <authorList>
            <consortium name="EnsemblPlants"/>
        </authorList>
    </citation>
    <scope>IDENTIFICATION</scope>
    <source>
        <strain evidence="3">DM1-3 516 R44</strain>
    </source>
</reference>
<keyword evidence="2" id="KW-0732">Signal</keyword>
<reference evidence="4" key="1">
    <citation type="journal article" date="2011" name="Nature">
        <title>Genome sequence and analysis of the tuber crop potato.</title>
        <authorList>
            <consortium name="The Potato Genome Sequencing Consortium"/>
        </authorList>
    </citation>
    <scope>NUCLEOTIDE SEQUENCE [LARGE SCALE GENOMIC DNA]</scope>
    <source>
        <strain evidence="4">cv. DM1-3 516 R44</strain>
    </source>
</reference>
<dbReference type="PROSITE" id="PS51367">
    <property type="entry name" value="THAUMATIN_2"/>
    <property type="match status" value="1"/>
</dbReference>
<feature type="region of interest" description="Disordered" evidence="1">
    <location>
        <begin position="142"/>
        <end position="182"/>
    </location>
</feature>
<sequence>MGYLTSSFIFFFLAFVTYTNAATIEVRNNCPYTVWAALTPIGGGRRLNRGQTWVINAPRGTKMARIWGHTNCNFNGAEYPEDATTLVPRLVDNNIVVPRVHVVLQISQDFSNRGALMRIATHKMILLAHSLAQVIRNPSMRFNLRPDPDSQPKTRHLNWDPDLNPDSRTYRHDPDNQPEIRS</sequence>
<evidence type="ECO:0000313" key="3">
    <source>
        <dbReference type="EnsemblPlants" id="PGSC0003DMT400007866"/>
    </source>
</evidence>
<feature type="compositionally biased region" description="Basic and acidic residues" evidence="1">
    <location>
        <begin position="168"/>
        <end position="182"/>
    </location>
</feature>
<proteinExistence type="predicted"/>
<dbReference type="Gene3D" id="2.60.110.10">
    <property type="entry name" value="Thaumatin"/>
    <property type="match status" value="1"/>
</dbReference>
<dbReference type="EnsemblPlants" id="PGSC0003DMT400007866">
    <property type="protein sequence ID" value="PGSC0003DMT400007866"/>
    <property type="gene ID" value="PGSC0003DMG400003041"/>
</dbReference>
<dbReference type="PANTHER" id="PTHR31048">
    <property type="entry name" value="OS03G0233200 PROTEIN"/>
    <property type="match status" value="1"/>
</dbReference>
<keyword evidence="4" id="KW-1185">Reference proteome</keyword>
<dbReference type="InterPro" id="IPR001938">
    <property type="entry name" value="Thaumatin"/>
</dbReference>
<dbReference type="HOGENOM" id="CLU_1484497_0_0_1"/>
<dbReference type="PRINTS" id="PR00347">
    <property type="entry name" value="THAUMATIN"/>
</dbReference>
<dbReference type="PaxDb" id="4113-PGSC0003DMT400007866"/>
<dbReference type="Gramene" id="PGSC0003DMT400007866">
    <property type="protein sequence ID" value="PGSC0003DMT400007866"/>
    <property type="gene ID" value="PGSC0003DMG400003041"/>
</dbReference>
<dbReference type="InterPro" id="IPR037176">
    <property type="entry name" value="Osmotin/thaumatin-like_sf"/>
</dbReference>
<organism evidence="3 4">
    <name type="scientific">Solanum tuberosum</name>
    <name type="common">Potato</name>
    <dbReference type="NCBI Taxonomy" id="4113"/>
    <lineage>
        <taxon>Eukaryota</taxon>
        <taxon>Viridiplantae</taxon>
        <taxon>Streptophyta</taxon>
        <taxon>Embryophyta</taxon>
        <taxon>Tracheophyta</taxon>
        <taxon>Spermatophyta</taxon>
        <taxon>Magnoliopsida</taxon>
        <taxon>eudicotyledons</taxon>
        <taxon>Gunneridae</taxon>
        <taxon>Pentapetalae</taxon>
        <taxon>asterids</taxon>
        <taxon>lamiids</taxon>
        <taxon>Solanales</taxon>
        <taxon>Solanaceae</taxon>
        <taxon>Solanoideae</taxon>
        <taxon>Solaneae</taxon>
        <taxon>Solanum</taxon>
    </lineage>
</organism>